<evidence type="ECO:0000313" key="2">
    <source>
        <dbReference type="EMBL" id="CAK9008629.1"/>
    </source>
</evidence>
<feature type="signal peptide" evidence="1">
    <location>
        <begin position="1"/>
        <end position="19"/>
    </location>
</feature>
<reference evidence="2 3" key="1">
    <citation type="submission" date="2024-02" db="EMBL/GenBank/DDBJ databases">
        <authorList>
            <person name="Chen Y."/>
            <person name="Shah S."/>
            <person name="Dougan E. K."/>
            <person name="Thang M."/>
            <person name="Chan C."/>
        </authorList>
    </citation>
    <scope>NUCLEOTIDE SEQUENCE [LARGE SCALE GENOMIC DNA]</scope>
</reference>
<name>A0ABP0J2R1_9DINO</name>
<accession>A0ABP0J2R1</accession>
<protein>
    <submittedName>
        <fullName evidence="2">Uncharacterized protein</fullName>
    </submittedName>
</protein>
<organism evidence="2 3">
    <name type="scientific">Durusdinium trenchii</name>
    <dbReference type="NCBI Taxonomy" id="1381693"/>
    <lineage>
        <taxon>Eukaryota</taxon>
        <taxon>Sar</taxon>
        <taxon>Alveolata</taxon>
        <taxon>Dinophyceae</taxon>
        <taxon>Suessiales</taxon>
        <taxon>Symbiodiniaceae</taxon>
        <taxon>Durusdinium</taxon>
    </lineage>
</organism>
<evidence type="ECO:0000313" key="3">
    <source>
        <dbReference type="Proteomes" id="UP001642484"/>
    </source>
</evidence>
<keyword evidence="3" id="KW-1185">Reference proteome</keyword>
<dbReference type="EMBL" id="CAXAMN010004324">
    <property type="protein sequence ID" value="CAK9008629.1"/>
    <property type="molecule type" value="Genomic_DNA"/>
</dbReference>
<proteinExistence type="predicted"/>
<evidence type="ECO:0000256" key="1">
    <source>
        <dbReference type="SAM" id="SignalP"/>
    </source>
</evidence>
<dbReference type="Proteomes" id="UP001642484">
    <property type="component" value="Unassembled WGS sequence"/>
</dbReference>
<feature type="chain" id="PRO_5047160515" evidence="1">
    <location>
        <begin position="20"/>
        <end position="629"/>
    </location>
</feature>
<gene>
    <name evidence="2" type="ORF">CCMP2556_LOCUS9321</name>
</gene>
<sequence length="629" mass="70558">MVVLLVLLLVALHLRLTWHDLVDFQRWICQWRERDATVDLLKEARVEEEMTQLRKRNIQLFSRCSCHLDFTLSILMLYQFWASPGLDSATWATCCMVGYAVSLFTALTLDYIVLTPRLTYFCHLLALAAFVSTAYSGAKQRSTTQGFHSAVRFCLVLAFLDPKITIPFQVLYSLVEVLLHVCVMEEGDFWVQLGSFSSGQVHILVATIASSMFIDMGLRGLIYARLDTADAESLLSSFRRVLRGVCDGDVLLDSQMNVAQESQCLRHLILTDVSLKGKSFEHLLVDDEQRTRFREFVEASNDTFQVPHAGFSAPPVCLRVSLRSSAGIRVATDMYHVPVPGLFGTNDPYHLIAFKEDPESRPQPEAGKDAVPSVLLPTLNEGQSHARSLHADSRSMLSGSTGKSYQLPYCAELKEMTLLVDVDSELQDVTEAHVRFQRDEPPSDLPAALQSTMPSLRKLVKPTDWEKVRSKAMRFTERSLLDPTIQSRVLKQMTLRLPGHSGWLVAEQAAFKRFSNENVQGKKVWLHMMCFRPERLLRPGPLSSDAGCEDPPMKFAQPEASRGDFDPSEDALDHYVNCCGGQKARAVRICDKNSTDSAGSSRLEDEDAWPSRISVSIYTLLNCVIPAGR</sequence>
<keyword evidence="1" id="KW-0732">Signal</keyword>
<comment type="caution">
    <text evidence="2">The sequence shown here is derived from an EMBL/GenBank/DDBJ whole genome shotgun (WGS) entry which is preliminary data.</text>
</comment>